<comment type="caution">
    <text evidence="7">The sequence shown here is derived from an EMBL/GenBank/DDBJ whole genome shotgun (WGS) entry which is preliminary data.</text>
</comment>
<keyword evidence="3" id="KW-1133">Transmembrane helix</keyword>
<comment type="subcellular location">
    <subcellularLocation>
        <location evidence="1">Membrane</location>
    </subcellularLocation>
</comment>
<sequence>MALKSATTSILTLLLSFIATTSSVLPPTVKIGAIFTEDQRDSAVEMAFKYAVLRVNKDENILPNTTLTHYIQYAPRDNSFHTAKIACHLVDQGVYAIFGPSDPQLGAHVQSICDALDIPHVETRLDVERHSREFSVNLHPHQPLMNAALRDVMAFLNWTRVAIVYEEEHGLVKLQDLIRTPSNMDIDITLRQGSPDTFRRVLKEVKSRDIFNLIVDTKAQSMPAFLRADIETFDLEDFKYNFVNMTAFRLVSDSFHVREILRQMQQFQPVGNNIVSKAGVIESEPALVYDSVLVFARALPCDPWS</sequence>
<evidence type="ECO:0000256" key="1">
    <source>
        <dbReference type="ARBA" id="ARBA00004370"/>
    </source>
</evidence>
<protein>
    <submittedName>
        <fullName evidence="7">Glutamate receptor ionotropic, kainate 1</fullName>
    </submittedName>
</protein>
<feature type="signal peptide" evidence="5">
    <location>
        <begin position="1"/>
        <end position="23"/>
    </location>
</feature>
<dbReference type="OrthoDB" id="5984008at2759"/>
<evidence type="ECO:0000256" key="2">
    <source>
        <dbReference type="ARBA" id="ARBA00022692"/>
    </source>
</evidence>
<proteinExistence type="predicted"/>
<dbReference type="AlphaFoldDB" id="A0A6A4VB33"/>
<keyword evidence="8" id="KW-1185">Reference proteome</keyword>
<dbReference type="CDD" id="cd06382">
    <property type="entry name" value="PBP1_iGluR_Kainate"/>
    <property type="match status" value="1"/>
</dbReference>
<evidence type="ECO:0000256" key="5">
    <source>
        <dbReference type="SAM" id="SignalP"/>
    </source>
</evidence>
<organism evidence="7 8">
    <name type="scientific">Amphibalanus amphitrite</name>
    <name type="common">Striped barnacle</name>
    <name type="synonym">Balanus amphitrite</name>
    <dbReference type="NCBI Taxonomy" id="1232801"/>
    <lineage>
        <taxon>Eukaryota</taxon>
        <taxon>Metazoa</taxon>
        <taxon>Ecdysozoa</taxon>
        <taxon>Arthropoda</taxon>
        <taxon>Crustacea</taxon>
        <taxon>Multicrustacea</taxon>
        <taxon>Cirripedia</taxon>
        <taxon>Thoracica</taxon>
        <taxon>Thoracicalcarea</taxon>
        <taxon>Balanomorpha</taxon>
        <taxon>Balanoidea</taxon>
        <taxon>Balanidae</taxon>
        <taxon>Amphibalaninae</taxon>
        <taxon>Amphibalanus</taxon>
    </lineage>
</organism>
<name>A0A6A4VB33_AMPAM</name>
<evidence type="ECO:0000256" key="4">
    <source>
        <dbReference type="ARBA" id="ARBA00023136"/>
    </source>
</evidence>
<reference evidence="7 8" key="1">
    <citation type="submission" date="2019-07" db="EMBL/GenBank/DDBJ databases">
        <title>Draft genome assembly of a fouling barnacle, Amphibalanus amphitrite (Darwin, 1854): The first reference genome for Thecostraca.</title>
        <authorList>
            <person name="Kim W."/>
        </authorList>
    </citation>
    <scope>NUCLEOTIDE SEQUENCE [LARGE SCALE GENOMIC DNA]</scope>
    <source>
        <strain evidence="7">SNU_AA5</strain>
        <tissue evidence="7">Soma without cirri and trophi</tissue>
    </source>
</reference>
<evidence type="ECO:0000259" key="6">
    <source>
        <dbReference type="Pfam" id="PF01094"/>
    </source>
</evidence>
<dbReference type="SUPFAM" id="SSF53822">
    <property type="entry name" value="Periplasmic binding protein-like I"/>
    <property type="match status" value="1"/>
</dbReference>
<dbReference type="InterPro" id="IPR028082">
    <property type="entry name" value="Peripla_BP_I"/>
</dbReference>
<gene>
    <name evidence="7" type="primary">Grik1_1</name>
    <name evidence="7" type="ORF">FJT64_011426</name>
</gene>
<dbReference type="EMBL" id="VIIS01001961">
    <property type="protein sequence ID" value="KAF0290339.1"/>
    <property type="molecule type" value="Genomic_DNA"/>
</dbReference>
<dbReference type="Proteomes" id="UP000440578">
    <property type="component" value="Unassembled WGS sequence"/>
</dbReference>
<evidence type="ECO:0000313" key="7">
    <source>
        <dbReference type="EMBL" id="KAF0290339.1"/>
    </source>
</evidence>
<dbReference type="GO" id="GO:0016020">
    <property type="term" value="C:membrane"/>
    <property type="evidence" value="ECO:0007669"/>
    <property type="project" value="UniProtKB-SubCell"/>
</dbReference>
<keyword evidence="7" id="KW-0675">Receptor</keyword>
<dbReference type="InterPro" id="IPR001828">
    <property type="entry name" value="ANF_lig-bd_rcpt"/>
</dbReference>
<dbReference type="Gene3D" id="3.40.50.2300">
    <property type="match status" value="3"/>
</dbReference>
<keyword evidence="4" id="KW-0472">Membrane</keyword>
<keyword evidence="2" id="KW-0812">Transmembrane</keyword>
<dbReference type="Pfam" id="PF01094">
    <property type="entry name" value="ANF_receptor"/>
    <property type="match status" value="1"/>
</dbReference>
<feature type="chain" id="PRO_5025687537" evidence="5">
    <location>
        <begin position="24"/>
        <end position="305"/>
    </location>
</feature>
<feature type="domain" description="Receptor ligand binding region" evidence="6">
    <location>
        <begin position="44"/>
        <end position="299"/>
    </location>
</feature>
<keyword evidence="5" id="KW-0732">Signal</keyword>
<evidence type="ECO:0000256" key="3">
    <source>
        <dbReference type="ARBA" id="ARBA00022989"/>
    </source>
</evidence>
<evidence type="ECO:0000313" key="8">
    <source>
        <dbReference type="Proteomes" id="UP000440578"/>
    </source>
</evidence>
<accession>A0A6A4VB33</accession>